<evidence type="ECO:0000256" key="4">
    <source>
        <dbReference type="ARBA" id="ARBA00022741"/>
    </source>
</evidence>
<dbReference type="InterPro" id="IPR022296">
    <property type="entry name" value="Proteasome_asu_bac"/>
</dbReference>
<name>C5BVA1_BEUC1</name>
<keyword evidence="5 9" id="KW-0833">Ubl conjugation pathway</keyword>
<dbReference type="GO" id="GO:0019941">
    <property type="term" value="P:modification-dependent protein catabolic process"/>
    <property type="evidence" value="ECO:0007669"/>
    <property type="project" value="UniProtKB-UniRule"/>
</dbReference>
<dbReference type="GO" id="GO:0010498">
    <property type="term" value="P:proteasomal protein catabolic process"/>
    <property type="evidence" value="ECO:0007669"/>
    <property type="project" value="UniProtKB-UniRule"/>
</dbReference>
<evidence type="ECO:0000313" key="13">
    <source>
        <dbReference type="EMBL" id="ACQ80488.1"/>
    </source>
</evidence>
<comment type="similarity">
    <text evidence="9">Belongs to the Pup ligase/Pup deamidase family. Pup-conjugating enzyme subfamily.</text>
</comment>
<comment type="similarity">
    <text evidence="11">Belongs to the peptidase T1A family.</text>
</comment>
<feature type="binding site" evidence="9">
    <location>
        <position position="292"/>
    </location>
    <ligand>
        <name>Mg(2+)</name>
        <dbReference type="ChEBI" id="CHEBI:18420"/>
    </ligand>
</feature>
<dbReference type="Gene3D" id="3.60.20.10">
    <property type="entry name" value="Glutamine Phosphoribosylpyrophosphate, subunit 1, domain 1"/>
    <property type="match status" value="1"/>
</dbReference>
<feature type="active site" description="Proton acceptor" evidence="9">
    <location>
        <position position="294"/>
    </location>
</feature>
<dbReference type="InterPro" id="IPR022279">
    <property type="entry name" value="Pup_ligase"/>
</dbReference>
<feature type="compositionally biased region" description="Basic residues" evidence="12">
    <location>
        <begin position="157"/>
        <end position="166"/>
    </location>
</feature>
<evidence type="ECO:0000256" key="3">
    <source>
        <dbReference type="ARBA" id="ARBA00022723"/>
    </source>
</evidence>
<dbReference type="HOGENOM" id="CLU_398844_0_0_11"/>
<evidence type="ECO:0000256" key="12">
    <source>
        <dbReference type="SAM" id="MobiDB-lite"/>
    </source>
</evidence>
<dbReference type="STRING" id="471853.Bcav_2237"/>
<dbReference type="InterPro" id="IPR001353">
    <property type="entry name" value="Proteasome_sua/b"/>
</dbReference>
<dbReference type="GO" id="GO:0019773">
    <property type="term" value="C:proteasome core complex, alpha-subunit complex"/>
    <property type="evidence" value="ECO:0007669"/>
    <property type="project" value="UniProtKB-UniRule"/>
</dbReference>
<dbReference type="InterPro" id="IPR023332">
    <property type="entry name" value="Proteasome_alpha-type"/>
</dbReference>
<protein>
    <recommendedName>
        <fullName evidence="9 10">Pup--protein ligase</fullName>
        <ecNumber evidence="9 10">6.3.1.19</ecNumber>
    </recommendedName>
    <alternativeName>
        <fullName evidence="9">Proteasome accessory factor A</fullName>
    </alternativeName>
    <alternativeName>
        <fullName evidence="9">Pup-conjugating enzyme</fullName>
    </alternativeName>
</protein>
<comment type="function">
    <text evidence="9">Catalyzes the covalent attachment of the prokaryotic ubiquitin-like protein modifier Pup to the proteasomal substrate proteins, thereby targeting them for proteasomal degradation. This tagging system is termed pupylation. The ligation reaction involves the side-chain carboxylate of the C-terminal glutamate of Pup and the side-chain amino group of a substrate lysine.</text>
</comment>
<keyword evidence="14" id="KW-1185">Reference proteome</keyword>
<dbReference type="GO" id="GO:0070490">
    <property type="term" value="P:protein pupylation"/>
    <property type="evidence" value="ECO:0007669"/>
    <property type="project" value="UniProtKB-UniRule"/>
</dbReference>
<sequence>MSMPFYVSPEQVMKDRADYARKGIARGRSVVVVGYDDGVAFATENRSRALHKVSEIYDRIAFAAVGKYNEFESLRVAGIRYADLRGYSYDRTDVTVRGLANAYAQTLGSVFTTEQKPLEVEIAVAEIGTSQDTDQIYRLSYDGSVVEEVGHVVMGRRRRAPLRPRRAAVASGPRPGRRAPDRLRRAREPRRRAGRDARPREPRGRRPRPHPAPSRVPPARTGRLRRSRGRGERDVTEQRRRIFGIETEYGVTCATPDGRGLSADEVARYLFRKVVAWGRSSNVFLRNGARLYLDVGSHPEYATAECDDVRELVVQDAAGMHILEGLVDDAQRRLSSEGLPGRIHLFKNNVDSAGNSYGCHENYLIRRRGDFSRMADVLVPFFITRQILTGAGHVLTTPRGPLYCFSQRADHIWEAVSSATTRSRPIINTRDEPHADADAFRRLHVIVGDSSMSETTTMLKVGMTDLVLRMLEDGETFRDLALENPVRAIRDISHDITGRAKVTTARGTTVTALDVQEEFLTRAKAAAADDDRPTTARVLELWERGLHAVATGDHGLVDRELDWAIKERLVDRYRATHDVPLGDARIQRLTLAYHDISRTDGLFHRLTERGLAARVSTDVEVFEATSRPPATTRAKLRGDFVRAAQEHRRDYTVDWVHLKLNDQAQRTVLCKDPFRSSDERVTRLIASMDG</sequence>
<dbReference type="KEGG" id="bcv:Bcav_2237"/>
<dbReference type="NCBIfam" id="TIGR03686">
    <property type="entry name" value="pupylate_PafA"/>
    <property type="match status" value="1"/>
</dbReference>
<evidence type="ECO:0000256" key="10">
    <source>
        <dbReference type="NCBIfam" id="TIGR03686"/>
    </source>
</evidence>
<dbReference type="NCBIfam" id="TIGR03691">
    <property type="entry name" value="20S_bact_alpha"/>
    <property type="match status" value="1"/>
</dbReference>
<evidence type="ECO:0000256" key="6">
    <source>
        <dbReference type="ARBA" id="ARBA00022840"/>
    </source>
</evidence>
<feature type="compositionally biased region" description="Basic residues" evidence="12">
    <location>
        <begin position="184"/>
        <end position="193"/>
    </location>
</feature>
<dbReference type="Proteomes" id="UP000007962">
    <property type="component" value="Chromosome"/>
</dbReference>
<feature type="binding site" evidence="9">
    <location>
        <position position="303"/>
    </location>
    <ligand>
        <name>ATP</name>
        <dbReference type="ChEBI" id="CHEBI:30616"/>
    </ligand>
</feature>
<accession>C5BVA1</accession>
<keyword evidence="1" id="KW-0963">Cytoplasm</keyword>
<dbReference type="UniPathway" id="UPA00998"/>
<dbReference type="PANTHER" id="PTHR42307:SF3">
    <property type="entry name" value="PUP--PROTEIN LIGASE"/>
    <property type="match status" value="1"/>
</dbReference>
<keyword evidence="4 9" id="KW-0547">Nucleotide-binding</keyword>
<proteinExistence type="inferred from homology"/>
<keyword evidence="7 9" id="KW-0460">Magnesium</keyword>
<comment type="pathway">
    <text evidence="9">Protein degradation; proteasomal Pup-dependent pathway.</text>
</comment>
<dbReference type="GO" id="GO:0016879">
    <property type="term" value="F:ligase activity, forming carbon-nitrogen bonds"/>
    <property type="evidence" value="ECO:0007669"/>
    <property type="project" value="UniProtKB-UniRule"/>
</dbReference>
<dbReference type="GO" id="GO:0005524">
    <property type="term" value="F:ATP binding"/>
    <property type="evidence" value="ECO:0007669"/>
    <property type="project" value="UniProtKB-UniRule"/>
</dbReference>
<dbReference type="GO" id="GO:0000287">
    <property type="term" value="F:magnesium ion binding"/>
    <property type="evidence" value="ECO:0007669"/>
    <property type="project" value="UniProtKB-UniRule"/>
</dbReference>
<dbReference type="AlphaFoldDB" id="C5BVA1"/>
<dbReference type="PROSITE" id="PS51475">
    <property type="entry name" value="PROTEASOME_ALPHA_2"/>
    <property type="match status" value="1"/>
</dbReference>
<dbReference type="eggNOG" id="COG0638">
    <property type="taxonomic scope" value="Bacteria"/>
</dbReference>
<dbReference type="EC" id="6.3.1.19" evidence="9 10"/>
<feature type="binding site" evidence="9">
    <location>
        <position position="300"/>
    </location>
    <ligand>
        <name>Mg(2+)</name>
        <dbReference type="ChEBI" id="CHEBI:18420"/>
    </ligand>
</feature>
<evidence type="ECO:0000256" key="5">
    <source>
        <dbReference type="ARBA" id="ARBA00022786"/>
    </source>
</evidence>
<dbReference type="Pfam" id="PF00227">
    <property type="entry name" value="Proteasome"/>
    <property type="match status" value="1"/>
</dbReference>
<evidence type="ECO:0000256" key="8">
    <source>
        <dbReference type="ARBA" id="ARBA00022942"/>
    </source>
</evidence>
<feature type="region of interest" description="Disordered" evidence="12">
    <location>
        <begin position="157"/>
        <end position="236"/>
    </location>
</feature>
<dbReference type="Pfam" id="PF03136">
    <property type="entry name" value="Pup_ligase"/>
    <property type="match status" value="1"/>
</dbReference>
<evidence type="ECO:0000256" key="2">
    <source>
        <dbReference type="ARBA" id="ARBA00022598"/>
    </source>
</evidence>
<dbReference type="InterPro" id="IPR004347">
    <property type="entry name" value="Pup_ligase/deamidase"/>
</dbReference>
<feature type="binding site" evidence="9">
    <location>
        <position position="290"/>
    </location>
    <ligand>
        <name>ATP</name>
        <dbReference type="ChEBI" id="CHEBI:30616"/>
    </ligand>
</feature>
<comment type="catalytic activity">
    <reaction evidence="9">
        <text>ATP + [prokaryotic ubiquitin-like protein]-L-glutamate + [protein]-L-lysine = ADP + phosphate + N(6)-([prokaryotic ubiquitin-like protein]-gamma-L-glutamyl)-[protein]-L-lysine.</text>
        <dbReference type="EC" id="6.3.1.19"/>
    </reaction>
</comment>
<keyword evidence="6 9" id="KW-0067">ATP-binding</keyword>
<dbReference type="GO" id="GO:0019787">
    <property type="term" value="F:ubiquitin-like protein transferase activity"/>
    <property type="evidence" value="ECO:0007669"/>
    <property type="project" value="UniProtKB-UniRule"/>
</dbReference>
<dbReference type="GO" id="GO:0004298">
    <property type="term" value="F:threonine-type endopeptidase activity"/>
    <property type="evidence" value="ECO:0007669"/>
    <property type="project" value="InterPro"/>
</dbReference>
<comment type="miscellaneous">
    <text evidence="9">The reaction mechanism probably proceeds via the activation of Pup by phosphorylation of its C-terminal glutamate, which is then subject to nucleophilic attack by the substrate lysine, resulting in an isopeptide bond and the release of phosphate as a good leaving group.</text>
</comment>
<keyword evidence="2 9" id="KW-0436">Ligase</keyword>
<dbReference type="UniPathway" id="UPA00997"/>
<dbReference type="HAMAP" id="MF_02111">
    <property type="entry name" value="Pup_ligase"/>
    <property type="match status" value="1"/>
</dbReference>
<gene>
    <name evidence="9" type="primary">pafA</name>
    <name evidence="13" type="ordered locus">Bcav_2237</name>
</gene>
<dbReference type="InterPro" id="IPR029055">
    <property type="entry name" value="Ntn_hydrolases_N"/>
</dbReference>
<keyword evidence="8 11" id="KW-0647">Proteasome</keyword>
<evidence type="ECO:0000256" key="11">
    <source>
        <dbReference type="PROSITE-ProRule" id="PRU00808"/>
    </source>
</evidence>
<feature type="binding site" evidence="9">
    <location>
        <position position="655"/>
    </location>
    <ligand>
        <name>ATP</name>
        <dbReference type="ChEBI" id="CHEBI:30616"/>
    </ligand>
</feature>
<evidence type="ECO:0000313" key="14">
    <source>
        <dbReference type="Proteomes" id="UP000007962"/>
    </source>
</evidence>
<organism evidence="13 14">
    <name type="scientific">Beutenbergia cavernae (strain ATCC BAA-8 / DSM 12333 / CCUG 43141 / JCM 11478 / NBRC 16432 / NCIMB 13614 / HKI 0122)</name>
    <dbReference type="NCBI Taxonomy" id="471853"/>
    <lineage>
        <taxon>Bacteria</taxon>
        <taxon>Bacillati</taxon>
        <taxon>Actinomycetota</taxon>
        <taxon>Actinomycetes</taxon>
        <taxon>Micrococcales</taxon>
        <taxon>Beutenbergiaceae</taxon>
        <taxon>Beutenbergia</taxon>
    </lineage>
</organism>
<dbReference type="SUPFAM" id="SSF56235">
    <property type="entry name" value="N-terminal nucleophile aminohydrolases (Ntn hydrolases)"/>
    <property type="match status" value="1"/>
</dbReference>
<comment type="pathway">
    <text evidence="9">Protein modification; protein pupylation.</text>
</comment>
<feature type="compositionally biased region" description="Basic and acidic residues" evidence="12">
    <location>
        <begin position="194"/>
        <end position="204"/>
    </location>
</feature>
<dbReference type="EMBL" id="CP001618">
    <property type="protein sequence ID" value="ACQ80488.1"/>
    <property type="molecule type" value="Genomic_DNA"/>
</dbReference>
<evidence type="ECO:0000256" key="1">
    <source>
        <dbReference type="ARBA" id="ARBA00022490"/>
    </source>
</evidence>
<evidence type="ECO:0000256" key="7">
    <source>
        <dbReference type="ARBA" id="ARBA00022842"/>
    </source>
</evidence>
<feature type="binding site" evidence="9">
    <location>
        <position position="246"/>
    </location>
    <ligand>
        <name>Mg(2+)</name>
        <dbReference type="ChEBI" id="CHEBI:18420"/>
    </ligand>
</feature>
<keyword evidence="3 9" id="KW-0479">Metal-binding</keyword>
<dbReference type="PANTHER" id="PTHR42307">
    <property type="entry name" value="PUP DEAMIDASE/DEPUPYLASE"/>
    <property type="match status" value="1"/>
</dbReference>
<reference evidence="13 14" key="1">
    <citation type="journal article" date="2009" name="Stand. Genomic Sci.">
        <title>Complete genome sequence of Beutenbergia cavernae type strain (HKI 0122).</title>
        <authorList>
            <person name="Land M."/>
            <person name="Pukall R."/>
            <person name="Abt B."/>
            <person name="Goker M."/>
            <person name="Rohde M."/>
            <person name="Glavina Del Rio T."/>
            <person name="Tice H."/>
            <person name="Copeland A."/>
            <person name="Cheng J.F."/>
            <person name="Lucas S."/>
            <person name="Chen F."/>
            <person name="Nolan M."/>
            <person name="Bruce D."/>
            <person name="Goodwin L."/>
            <person name="Pitluck S."/>
            <person name="Ivanova N."/>
            <person name="Mavromatis K."/>
            <person name="Ovchinnikova G."/>
            <person name="Pati A."/>
            <person name="Chen A."/>
            <person name="Palaniappan K."/>
            <person name="Hauser L."/>
            <person name="Chang Y.J."/>
            <person name="Jefferies C.C."/>
            <person name="Saunders E."/>
            <person name="Brettin T."/>
            <person name="Detter J.C."/>
            <person name="Han C."/>
            <person name="Chain P."/>
            <person name="Bristow J."/>
            <person name="Eisen J.A."/>
            <person name="Markowitz V."/>
            <person name="Hugenholtz P."/>
            <person name="Kyrpides N.C."/>
            <person name="Klenk H.P."/>
            <person name="Lapidus A."/>
        </authorList>
    </citation>
    <scope>NUCLEOTIDE SEQUENCE [LARGE SCALE GENOMIC DNA]</scope>
    <source>
        <strain evidence="14">ATCC BAA-8 / DSM 12333 / NBRC 16432</strain>
    </source>
</reference>
<evidence type="ECO:0000256" key="9">
    <source>
        <dbReference type="HAMAP-Rule" id="MF_02111"/>
    </source>
</evidence>